<evidence type="ECO:0000256" key="1">
    <source>
        <dbReference type="SAM" id="MobiDB-lite"/>
    </source>
</evidence>
<feature type="region of interest" description="Disordered" evidence="1">
    <location>
        <begin position="1"/>
        <end position="44"/>
    </location>
</feature>
<reference evidence="2" key="1">
    <citation type="submission" date="2020-10" db="EMBL/GenBank/DDBJ databases">
        <authorList>
            <person name="Kikuchi T."/>
        </authorList>
    </citation>
    <scope>NUCLEOTIDE SEQUENCE</scope>
    <source>
        <strain evidence="2">NKZ352</strain>
    </source>
</reference>
<sequence length="121" mass="12976">MSDNKNTKPGAGVLELGTGAQTRSKTSPGGGAGEVGKNEKNGDTVHQNVCVSSFPPLFTRIETRFQTRRCSGQFERPKLIALWGSGRPSPRQISSSFAISSASFAGHLRRPSLLFSLELNI</sequence>
<organism evidence="2 3">
    <name type="scientific">Caenorhabditis auriculariae</name>
    <dbReference type="NCBI Taxonomy" id="2777116"/>
    <lineage>
        <taxon>Eukaryota</taxon>
        <taxon>Metazoa</taxon>
        <taxon>Ecdysozoa</taxon>
        <taxon>Nematoda</taxon>
        <taxon>Chromadorea</taxon>
        <taxon>Rhabditida</taxon>
        <taxon>Rhabditina</taxon>
        <taxon>Rhabditomorpha</taxon>
        <taxon>Rhabditoidea</taxon>
        <taxon>Rhabditidae</taxon>
        <taxon>Peloderinae</taxon>
        <taxon>Caenorhabditis</taxon>
    </lineage>
</organism>
<protein>
    <submittedName>
        <fullName evidence="2">Uncharacterized protein</fullName>
    </submittedName>
</protein>
<dbReference type="AlphaFoldDB" id="A0A8S1HDQ0"/>
<evidence type="ECO:0000313" key="3">
    <source>
        <dbReference type="Proteomes" id="UP000835052"/>
    </source>
</evidence>
<dbReference type="EMBL" id="CAJGYM010000039">
    <property type="protein sequence ID" value="CAD6193844.1"/>
    <property type="molecule type" value="Genomic_DNA"/>
</dbReference>
<keyword evidence="3" id="KW-1185">Reference proteome</keyword>
<name>A0A8S1HDQ0_9PELO</name>
<accession>A0A8S1HDQ0</accession>
<evidence type="ECO:0000313" key="2">
    <source>
        <dbReference type="EMBL" id="CAD6193844.1"/>
    </source>
</evidence>
<dbReference type="Proteomes" id="UP000835052">
    <property type="component" value="Unassembled WGS sequence"/>
</dbReference>
<comment type="caution">
    <text evidence="2">The sequence shown here is derived from an EMBL/GenBank/DDBJ whole genome shotgun (WGS) entry which is preliminary data.</text>
</comment>
<proteinExistence type="predicted"/>
<gene>
    <name evidence="2" type="ORF">CAUJ_LOCUS9763</name>
</gene>